<dbReference type="OrthoDB" id="2635at2759"/>
<dbReference type="GO" id="GO:0005737">
    <property type="term" value="C:cytoplasm"/>
    <property type="evidence" value="ECO:0007669"/>
    <property type="project" value="UniProtKB-ARBA"/>
</dbReference>
<feature type="domain" description="PITH" evidence="2">
    <location>
        <begin position="14"/>
        <end position="190"/>
    </location>
</feature>
<dbReference type="InterPro" id="IPR010400">
    <property type="entry name" value="PITH_dom"/>
</dbReference>
<dbReference type="PANTHER" id="PTHR12175:SF1">
    <property type="entry name" value="PITH DOMAIN-CONTAINING PROTEIN 1"/>
    <property type="match status" value="1"/>
</dbReference>
<dbReference type="Pfam" id="PF06201">
    <property type="entry name" value="PITH"/>
    <property type="match status" value="1"/>
</dbReference>
<dbReference type="AlphaFoldDB" id="A0A9D4TYB2"/>
<reference evidence="3" key="2">
    <citation type="submission" date="2020-11" db="EMBL/GenBank/DDBJ databases">
        <authorList>
            <person name="Cecchin M."/>
            <person name="Marcolungo L."/>
            <person name="Rossato M."/>
            <person name="Girolomoni L."/>
            <person name="Cosentino E."/>
            <person name="Cuine S."/>
            <person name="Li-Beisson Y."/>
            <person name="Delledonne M."/>
            <person name="Ballottari M."/>
        </authorList>
    </citation>
    <scope>NUCLEOTIDE SEQUENCE</scope>
    <source>
        <strain evidence="3">211/11P</strain>
        <tissue evidence="3">Whole cell</tissue>
    </source>
</reference>
<protein>
    <recommendedName>
        <fullName evidence="2">PITH domain-containing protein</fullName>
    </recommendedName>
</protein>
<dbReference type="InterPro" id="IPR045099">
    <property type="entry name" value="PITH1-like"/>
</dbReference>
<name>A0A9D4TYB2_CHLVU</name>
<dbReference type="EMBL" id="SIDB01000001">
    <property type="protein sequence ID" value="KAI3437940.1"/>
    <property type="molecule type" value="Genomic_DNA"/>
</dbReference>
<evidence type="ECO:0000256" key="1">
    <source>
        <dbReference type="ARBA" id="ARBA00025788"/>
    </source>
</evidence>
<dbReference type="InterPro" id="IPR008979">
    <property type="entry name" value="Galactose-bd-like_sf"/>
</dbReference>
<dbReference type="SUPFAM" id="SSF49785">
    <property type="entry name" value="Galactose-binding domain-like"/>
    <property type="match status" value="1"/>
</dbReference>
<accession>A0A9D4TYB2</accession>
<gene>
    <name evidence="3" type="ORF">D9Q98_000384</name>
</gene>
<dbReference type="InterPro" id="IPR037047">
    <property type="entry name" value="PITH_dom_sf"/>
</dbReference>
<organism evidence="3 4">
    <name type="scientific">Chlorella vulgaris</name>
    <name type="common">Green alga</name>
    <dbReference type="NCBI Taxonomy" id="3077"/>
    <lineage>
        <taxon>Eukaryota</taxon>
        <taxon>Viridiplantae</taxon>
        <taxon>Chlorophyta</taxon>
        <taxon>core chlorophytes</taxon>
        <taxon>Trebouxiophyceae</taxon>
        <taxon>Chlorellales</taxon>
        <taxon>Chlorellaceae</taxon>
        <taxon>Chlorella clade</taxon>
        <taxon>Chlorella</taxon>
    </lineage>
</organism>
<dbReference type="Proteomes" id="UP001055712">
    <property type="component" value="Unassembled WGS sequence"/>
</dbReference>
<evidence type="ECO:0000259" key="2">
    <source>
        <dbReference type="PROSITE" id="PS51532"/>
    </source>
</evidence>
<comment type="similarity">
    <text evidence="1">Belongs to the PITHD1 family.</text>
</comment>
<evidence type="ECO:0000313" key="3">
    <source>
        <dbReference type="EMBL" id="KAI3437940.1"/>
    </source>
</evidence>
<dbReference type="Gene3D" id="2.60.120.470">
    <property type="entry name" value="PITH domain"/>
    <property type="match status" value="1"/>
</dbReference>
<proteinExistence type="inferred from homology"/>
<reference evidence="3" key="1">
    <citation type="journal article" date="2019" name="Plant J.">
        <title>Chlorella vulgaris genome assembly and annotation reveals the molecular basis for metabolic acclimation to high light conditions.</title>
        <authorList>
            <person name="Cecchin M."/>
            <person name="Marcolungo L."/>
            <person name="Rossato M."/>
            <person name="Girolomoni L."/>
            <person name="Cosentino E."/>
            <person name="Cuine S."/>
            <person name="Li-Beisson Y."/>
            <person name="Delledonne M."/>
            <person name="Ballottari M."/>
        </authorList>
    </citation>
    <scope>NUCLEOTIDE SEQUENCE</scope>
    <source>
        <strain evidence="3">211/11P</strain>
    </source>
</reference>
<evidence type="ECO:0000313" key="4">
    <source>
        <dbReference type="Proteomes" id="UP001055712"/>
    </source>
</evidence>
<dbReference type="PROSITE" id="PS51532">
    <property type="entry name" value="PITH"/>
    <property type="match status" value="1"/>
</dbReference>
<dbReference type="PANTHER" id="PTHR12175">
    <property type="entry name" value="AD039 HT014 THIOREDOXIN FAMILY TRP26"/>
    <property type="match status" value="1"/>
</dbReference>
<keyword evidence="4" id="KW-1185">Reference proteome</keyword>
<sequence length="210" mass="23262">MPPFQGACAHDHDCESHDCSSSWSLYKHIDTQKVRCLNEAVEGSCRTVFKPWHQRLEASSSTQLDSQEDDPELLLHVPFNGAVKLTGITVIGGGDGTSPAKLKVYANRDDLDFSAVADVPAVQEWELLENFDGQIEYPTHAAKFNGVHSIDLYFPSNFGADHSTITFIGFRGEFSERRREAVEAVYETRAMAADHKVPDDMQGAGWNVGM</sequence>
<comment type="caution">
    <text evidence="3">The sequence shown here is derived from an EMBL/GenBank/DDBJ whole genome shotgun (WGS) entry which is preliminary data.</text>
</comment>